<accession>A0A3S0AV78</accession>
<proteinExistence type="predicted"/>
<reference evidence="2 3" key="1">
    <citation type="submission" date="2018-12" db="EMBL/GenBank/DDBJ databases">
        <title>Mesorhizobium carbonis sp. nov., isolated from coal mine water.</title>
        <authorList>
            <person name="Xin W."/>
            <person name="Xu Z."/>
            <person name="Xiang F."/>
            <person name="Zhang J."/>
            <person name="Xi L."/>
            <person name="Liu J."/>
        </authorList>
    </citation>
    <scope>NUCLEOTIDE SEQUENCE [LARGE SCALE GENOMIC DNA]</scope>
    <source>
        <strain evidence="2 3">B2.3</strain>
    </source>
</reference>
<dbReference type="Gene3D" id="2.60.40.1880">
    <property type="entry name" value="Invasion associated locus B (IalB) protein"/>
    <property type="match status" value="1"/>
</dbReference>
<dbReference type="RefSeq" id="WP_126697945.1">
    <property type="nucleotide sequence ID" value="NZ_RWKW01000007.1"/>
</dbReference>
<comment type="caution">
    <text evidence="2">The sequence shown here is derived from an EMBL/GenBank/DDBJ whole genome shotgun (WGS) entry which is preliminary data.</text>
</comment>
<name>A0A3S0AV78_9HYPH</name>
<protein>
    <submittedName>
        <fullName evidence="2">Invasion protein</fullName>
    </submittedName>
</protein>
<evidence type="ECO:0000313" key="2">
    <source>
        <dbReference type="EMBL" id="RST87917.1"/>
    </source>
</evidence>
<dbReference type="InterPro" id="IPR038696">
    <property type="entry name" value="IalB_sf"/>
</dbReference>
<evidence type="ECO:0000313" key="3">
    <source>
        <dbReference type="Proteomes" id="UP000278398"/>
    </source>
</evidence>
<dbReference type="OrthoDB" id="8454302at2"/>
<gene>
    <name evidence="2" type="ORF">EJC49_02800</name>
</gene>
<sequence length="200" mass="20895">MHRSPLFRSALVGLAALLSVTAALAQTAPVPAPRPEVPADPAVTTATFGDWLLRCVRQPAPAGEAGQKSDRLTAQTCEVVQTIKVQGQAQPIAQLAIGRLPDSEQLIMTAVLPVNISLPGQVGVIVDPKAPADGAIILEWRRCAGGSCFADTRPDDGSLRPLRAGEAGQIRFADAGGRIISVPVSWRGLDQALAALEKQS</sequence>
<organism evidence="2 3">
    <name type="scientific">Aquibium carbonis</name>
    <dbReference type="NCBI Taxonomy" id="2495581"/>
    <lineage>
        <taxon>Bacteria</taxon>
        <taxon>Pseudomonadati</taxon>
        <taxon>Pseudomonadota</taxon>
        <taxon>Alphaproteobacteria</taxon>
        <taxon>Hyphomicrobiales</taxon>
        <taxon>Phyllobacteriaceae</taxon>
        <taxon>Aquibium</taxon>
    </lineage>
</organism>
<feature type="signal peptide" evidence="1">
    <location>
        <begin position="1"/>
        <end position="25"/>
    </location>
</feature>
<evidence type="ECO:0000256" key="1">
    <source>
        <dbReference type="SAM" id="SignalP"/>
    </source>
</evidence>
<dbReference type="EMBL" id="RWKW01000007">
    <property type="protein sequence ID" value="RST87917.1"/>
    <property type="molecule type" value="Genomic_DNA"/>
</dbReference>
<dbReference type="Pfam" id="PF06776">
    <property type="entry name" value="IalB"/>
    <property type="match status" value="1"/>
</dbReference>
<dbReference type="Proteomes" id="UP000278398">
    <property type="component" value="Unassembled WGS sequence"/>
</dbReference>
<keyword evidence="3" id="KW-1185">Reference proteome</keyword>
<dbReference type="InterPro" id="IPR010642">
    <property type="entry name" value="Invasion_prot_B"/>
</dbReference>
<dbReference type="AlphaFoldDB" id="A0A3S0AV78"/>
<feature type="chain" id="PRO_5018739136" evidence="1">
    <location>
        <begin position="26"/>
        <end position="200"/>
    </location>
</feature>
<keyword evidence="1" id="KW-0732">Signal</keyword>